<dbReference type="GO" id="GO:0005634">
    <property type="term" value="C:nucleus"/>
    <property type="evidence" value="ECO:0007669"/>
    <property type="project" value="TreeGrafter"/>
</dbReference>
<dbReference type="OrthoDB" id="417506at2759"/>
<dbReference type="PANTHER" id="PTHR48153">
    <property type="entry name" value="UFM1-SPECIFIC PROTEASE 2"/>
    <property type="match status" value="1"/>
</dbReference>
<dbReference type="PANTHER" id="PTHR48153:SF2">
    <property type="entry name" value="UFM1-SPECIFIC PROTEASE 2"/>
    <property type="match status" value="1"/>
</dbReference>
<dbReference type="AlphaFoldDB" id="A0A1I7RJ34"/>
<reference evidence="16" key="1">
    <citation type="submission" date="2016-11" db="UniProtKB">
        <authorList>
            <consortium name="WormBaseParasite"/>
        </authorList>
    </citation>
    <scope>IDENTIFICATION</scope>
</reference>
<proteinExistence type="inferred from homology"/>
<evidence type="ECO:0000313" key="12">
    <source>
        <dbReference type="EMBL" id="CAD5228671.1"/>
    </source>
</evidence>
<evidence type="ECO:0000256" key="7">
    <source>
        <dbReference type="ARBA" id="ARBA00056938"/>
    </source>
</evidence>
<dbReference type="GO" id="GO:0006508">
    <property type="term" value="P:proteolysis"/>
    <property type="evidence" value="ECO:0007669"/>
    <property type="project" value="UniProtKB-KW"/>
</dbReference>
<dbReference type="Pfam" id="PF07910">
    <property type="entry name" value="Peptidase_C78"/>
    <property type="match status" value="1"/>
</dbReference>
<evidence type="ECO:0000256" key="8">
    <source>
        <dbReference type="ARBA" id="ARBA00064300"/>
    </source>
</evidence>
<dbReference type="GO" id="GO:0005789">
    <property type="term" value="C:endoplasmic reticulum membrane"/>
    <property type="evidence" value="ECO:0007669"/>
    <property type="project" value="UniProtKB-SubCell"/>
</dbReference>
<evidence type="ECO:0000256" key="2">
    <source>
        <dbReference type="ARBA" id="ARBA00008552"/>
    </source>
</evidence>
<dbReference type="EMBL" id="CAJFDI010000004">
    <property type="protein sequence ID" value="CAD5228671.1"/>
    <property type="molecule type" value="Genomic_DNA"/>
</dbReference>
<dbReference type="SUPFAM" id="SSF54001">
    <property type="entry name" value="Cysteine proteinases"/>
    <property type="match status" value="1"/>
</dbReference>
<reference evidence="13" key="2">
    <citation type="submission" date="2020-08" db="EMBL/GenBank/DDBJ databases">
        <authorList>
            <person name="Kikuchi T."/>
        </authorList>
    </citation>
    <scope>NUCLEOTIDE SEQUENCE</scope>
    <source>
        <strain evidence="12">Ka4C1</strain>
    </source>
</reference>
<evidence type="ECO:0000256" key="5">
    <source>
        <dbReference type="ARBA" id="ARBA00022801"/>
    </source>
</evidence>
<organism evidence="14 16">
    <name type="scientific">Bursaphelenchus xylophilus</name>
    <name type="common">Pinewood nematode worm</name>
    <name type="synonym">Aphelenchoides xylophilus</name>
    <dbReference type="NCBI Taxonomy" id="6326"/>
    <lineage>
        <taxon>Eukaryota</taxon>
        <taxon>Metazoa</taxon>
        <taxon>Ecdysozoa</taxon>
        <taxon>Nematoda</taxon>
        <taxon>Chromadorea</taxon>
        <taxon>Rhabditida</taxon>
        <taxon>Tylenchina</taxon>
        <taxon>Tylenchomorpha</taxon>
        <taxon>Aphelenchoidea</taxon>
        <taxon>Aphelenchoididae</taxon>
        <taxon>Bursaphelenchus</taxon>
    </lineage>
</organism>
<dbReference type="FunFam" id="3.90.70.130:FF:000001">
    <property type="entry name" value="Probable Ufm1-specific protease 2"/>
    <property type="match status" value="1"/>
</dbReference>
<keyword evidence="3" id="KW-0645">Protease</keyword>
<evidence type="ECO:0000256" key="1">
    <source>
        <dbReference type="ARBA" id="ARBA00004406"/>
    </source>
</evidence>
<comment type="similarity">
    <text evidence="2">Belongs to the peptidase C78 family.</text>
</comment>
<dbReference type="InterPro" id="IPR038765">
    <property type="entry name" value="Papain-like_cys_pep_sf"/>
</dbReference>
<evidence type="ECO:0000313" key="13">
    <source>
        <dbReference type="EMBL" id="CAG9119310.1"/>
    </source>
</evidence>
<evidence type="ECO:0000313" key="16">
    <source>
        <dbReference type="WBParaSite" id="BXY_0071600.1"/>
    </source>
</evidence>
<dbReference type="Gene3D" id="3.90.70.130">
    <property type="match status" value="1"/>
</dbReference>
<evidence type="ECO:0000256" key="9">
    <source>
        <dbReference type="ARBA" id="ARBA00073057"/>
    </source>
</evidence>
<dbReference type="WBParaSite" id="BXY_0071600.1">
    <property type="protein sequence ID" value="BXY_0071600.1"/>
    <property type="gene ID" value="BXY_0071600"/>
</dbReference>
<dbReference type="EMBL" id="CAJFCV020000004">
    <property type="protein sequence ID" value="CAG9119310.1"/>
    <property type="molecule type" value="Genomic_DNA"/>
</dbReference>
<evidence type="ECO:0000256" key="4">
    <source>
        <dbReference type="ARBA" id="ARBA00022786"/>
    </source>
</evidence>
<protein>
    <recommendedName>
        <fullName evidence="9">Ufm1-specific protease</fullName>
    </recommendedName>
    <alternativeName>
        <fullName evidence="10">Odorant response abnormal protein 8</fullName>
    </alternativeName>
</protein>
<dbReference type="Proteomes" id="UP000582659">
    <property type="component" value="Unassembled WGS sequence"/>
</dbReference>
<accession>A0A1I7RJ34</accession>
<evidence type="ECO:0000256" key="10">
    <source>
        <dbReference type="ARBA" id="ARBA00076114"/>
    </source>
</evidence>
<dbReference type="Proteomes" id="UP000095284">
    <property type="component" value="Unplaced"/>
</dbReference>
<gene>
    <name evidence="12" type="ORF">BXYJ_LOCUS10561</name>
</gene>
<dbReference type="eggNOG" id="KOG2433">
    <property type="taxonomic scope" value="Eukaryota"/>
</dbReference>
<evidence type="ECO:0000256" key="3">
    <source>
        <dbReference type="ARBA" id="ARBA00022670"/>
    </source>
</evidence>
<keyword evidence="5" id="KW-0378">Hydrolase</keyword>
<comment type="subcellular location">
    <subcellularLocation>
        <location evidence="1">Endoplasmic reticulum membrane</location>
        <topology evidence="1">Peripheral membrane protein</topology>
    </subcellularLocation>
</comment>
<sequence length="530" mass="58795">MSKWEYNAKLFLDNYKTACEVYGSDGLTWLAVGIPAQKRIAAVHFVPKDAEAIVAAAAIVKSVYPPPVELLGAETATEGIPQFSSLKFSWSLLKGISAQKLAQRLVSVKHSDTLAVPVEDSVCRVKIPVKLSELDGKSVEDSVSLQIQRIYKNLDNLSLIHKETNNTLKSDGKGNSLKAKDQKKEQVALRVHEFSIQEDQLAQISNGLEGTDLKSTSTVEYELPIVLRVHNDISDSDLVKLIVESTKRLLHQLENIIKTKASLIPIEVLYFNLSGSPASVAIVVPKEGREGQIERISKPLNRPARDFGATKDLKLLSRPLENGLLANPHEFLKVSPIGQVATVLGRYDYHHYMQDNFDDSGWGCAYRSFQTVFSWLRLQGFTDKPVPSHKDIQECLVEIGDKPASFVGSKKWIGSMELSFCLSQMLGIESKVLTTNSGTEIAEHARTLIFHFENHGAPVMIGGGMLAHTILGVDYNTKSAECKYLVLDPHYTGDENLQTVLNGGWCAWKTADFWKKGDFYNLLLPQTETK</sequence>
<keyword evidence="4" id="KW-0833">Ubl conjugation pathway</keyword>
<dbReference type="Proteomes" id="UP000659654">
    <property type="component" value="Unassembled WGS sequence"/>
</dbReference>
<evidence type="ECO:0000256" key="6">
    <source>
        <dbReference type="ARBA" id="ARBA00022807"/>
    </source>
</evidence>
<name>A0A1I7RJ34_BURXY</name>
<keyword evidence="15" id="KW-1185">Reference proteome</keyword>
<dbReference type="GO" id="GO:0071567">
    <property type="term" value="F:deUFMylase activity"/>
    <property type="evidence" value="ECO:0007669"/>
    <property type="project" value="TreeGrafter"/>
</dbReference>
<comment type="subunit">
    <text evidence="8">Interacts with odr-4.</text>
</comment>
<feature type="domain" description="UFSP1/2/DUB catalytic" evidence="11">
    <location>
        <begin position="339"/>
        <end position="523"/>
    </location>
</feature>
<evidence type="ECO:0000313" key="15">
    <source>
        <dbReference type="Proteomes" id="UP000659654"/>
    </source>
</evidence>
<evidence type="ECO:0000259" key="11">
    <source>
        <dbReference type="Pfam" id="PF07910"/>
    </source>
</evidence>
<keyword evidence="6" id="KW-0788">Thiol protease</keyword>
<comment type="function">
    <text evidence="7">Thiol protease which recognizes and hydrolyzes the peptide bond at the C-terminal Gly of ufm-1, a ubiquitin-like modifier protein bound to a number of target proteins. Required, with oct-4, for the localization of a subset of 7 transmembrane domain odorant receptors, including odr-10, to the cilia of olfactory neurons AWA and AWC. Operates in aggregation behavior, and responses to oxygen levels.</text>
</comment>
<dbReference type="InterPro" id="IPR012462">
    <property type="entry name" value="UFSP1/2_DUB_cat"/>
</dbReference>
<evidence type="ECO:0000313" key="14">
    <source>
        <dbReference type="Proteomes" id="UP000095284"/>
    </source>
</evidence>
<dbReference type="SMR" id="A0A1I7RJ34"/>